<dbReference type="AlphaFoldDB" id="A0A1C2IVW9"/>
<evidence type="ECO:0000313" key="3">
    <source>
        <dbReference type="Proteomes" id="UP000094893"/>
    </source>
</evidence>
<dbReference type="RefSeq" id="WP_024895050.1">
    <property type="nucleotide sequence ID" value="NZ_DAIAWO010000113.1"/>
</dbReference>
<accession>A0A1C2IVW9</accession>
<dbReference type="InterPro" id="IPR018640">
    <property type="entry name" value="DUF2063"/>
</dbReference>
<reference evidence="2 3" key="1">
    <citation type="journal article" date="2016" name="Int. J. Mol. Sci.">
        <title>Comparative genomics of the extreme acidophile Acidithiobacillus thiooxidans reveals intraspecific divergence and niche adaptation.</title>
        <authorList>
            <person name="Zhang X."/>
            <person name="Feng X."/>
            <person name="Tao J."/>
            <person name="Ma L."/>
            <person name="Xiao Y."/>
            <person name="Liang Y."/>
            <person name="Liu X."/>
            <person name="Yin H."/>
        </authorList>
    </citation>
    <scope>NUCLEOTIDE SEQUENCE [LARGE SCALE GENOMIC DNA]</scope>
    <source>
        <strain evidence="2 3">A02</strain>
    </source>
</reference>
<evidence type="ECO:0000259" key="1">
    <source>
        <dbReference type="Pfam" id="PF09836"/>
    </source>
</evidence>
<dbReference type="EMBL" id="LWSA01000023">
    <property type="protein sequence ID" value="OCX76632.1"/>
    <property type="molecule type" value="Genomic_DNA"/>
</dbReference>
<proteinExistence type="predicted"/>
<organism evidence="2 3">
    <name type="scientific">Acidithiobacillus thiooxidans</name>
    <name type="common">Thiobacillus thiooxidans</name>
    <dbReference type="NCBI Taxonomy" id="930"/>
    <lineage>
        <taxon>Bacteria</taxon>
        <taxon>Pseudomonadati</taxon>
        <taxon>Pseudomonadota</taxon>
        <taxon>Acidithiobacillia</taxon>
        <taxon>Acidithiobacillales</taxon>
        <taxon>Acidithiobacillaceae</taxon>
        <taxon>Acidithiobacillus</taxon>
    </lineage>
</organism>
<feature type="domain" description="Putative DNA-binding" evidence="1">
    <location>
        <begin position="8"/>
        <end position="98"/>
    </location>
</feature>
<dbReference type="Pfam" id="PF09836">
    <property type="entry name" value="DUF2063"/>
    <property type="match status" value="1"/>
</dbReference>
<evidence type="ECO:0000313" key="2">
    <source>
        <dbReference type="EMBL" id="OCX76632.1"/>
    </source>
</evidence>
<dbReference type="Proteomes" id="UP000094893">
    <property type="component" value="Unassembled WGS sequence"/>
</dbReference>
<sequence>MNDDALDWQKSFVNAVMSPEEGRVISGLSGSISAAVATAIYRNNILEGFNESLKNIYGAIFVLIGEDCFREIAYSYGRSIPSLSGDRNAYGAHMPAFLAHHPLTREIVYLPDMARLEWASHEAYSAAEYFIGHGLHASLRLVESSYPLMALWQLCQHPDAEGTLDLDALGGDSVLVVRPQDDVLMRSLSPGEAAWYRALQEGHPPNQAATAARIAEPGCNPTIYWETSVDDGVLQQQH</sequence>
<name>A0A1C2IVW9_ACITH</name>
<comment type="caution">
    <text evidence="2">The sequence shown here is derived from an EMBL/GenBank/DDBJ whole genome shotgun (WGS) entry which is preliminary data.</text>
</comment>
<gene>
    <name evidence="2" type="ORF">A6P07_02055</name>
</gene>
<protein>
    <submittedName>
        <fullName evidence="2">DUF2063 domain-containing protein</fullName>
    </submittedName>
</protein>